<proteinExistence type="predicted"/>
<comment type="caution">
    <text evidence="2">The sequence shown here is derived from an EMBL/GenBank/DDBJ whole genome shotgun (WGS) entry which is preliminary data.</text>
</comment>
<dbReference type="Proteomes" id="UP000295293">
    <property type="component" value="Unassembled WGS sequence"/>
</dbReference>
<keyword evidence="1" id="KW-0732">Signal</keyword>
<organism evidence="2 3">
    <name type="scientific">Tahibacter aquaticus</name>
    <dbReference type="NCBI Taxonomy" id="520092"/>
    <lineage>
        <taxon>Bacteria</taxon>
        <taxon>Pseudomonadati</taxon>
        <taxon>Pseudomonadota</taxon>
        <taxon>Gammaproteobacteria</taxon>
        <taxon>Lysobacterales</taxon>
        <taxon>Rhodanobacteraceae</taxon>
        <taxon>Tahibacter</taxon>
    </lineage>
</organism>
<feature type="chain" id="PRO_5020971360" description="Parallel beta helix pectate lyase-like protein" evidence="1">
    <location>
        <begin position="21"/>
        <end position="329"/>
    </location>
</feature>
<accession>A0A4R6Z7F2</accession>
<evidence type="ECO:0000313" key="2">
    <source>
        <dbReference type="EMBL" id="TDR47695.1"/>
    </source>
</evidence>
<gene>
    <name evidence="2" type="ORF">DFR29_102355</name>
</gene>
<feature type="signal peptide" evidence="1">
    <location>
        <begin position="1"/>
        <end position="20"/>
    </location>
</feature>
<evidence type="ECO:0000256" key="1">
    <source>
        <dbReference type="SAM" id="SignalP"/>
    </source>
</evidence>
<dbReference type="AlphaFoldDB" id="A0A4R6Z7F2"/>
<dbReference type="RefSeq" id="WP_133817408.1">
    <property type="nucleotide sequence ID" value="NZ_SNZH01000002.1"/>
</dbReference>
<sequence length="329" mass="33718">MSACKHTVAASLAAIGLAFAAAAPAQVVITQASVMAGGITAGDTPGFPATLDTTGSYILGSNLNSAGLSAITISGRNVSLNLNGFTVDGGNRCEANFGLPSTGNDCHFTKADELALIDIVGPHARVRNGSVIGSTGKGISVWGENANPEHIFSGHQLSDLVIAHNRDYGLYVVDQGGQVSNVKAYLNGSVGLFLSLETGVENLSVSRNGEYGIYSNGRLNGRQIVSTLNGVDGVFSDSGLLSLAESSFNANDGFYGSTILANSGAYGNGMNGVEFSNLTHETVLVDNVARSYIAGIGGCYARLYRETSSTVSPQVQGGTPLHGSVTTCP</sequence>
<dbReference type="SUPFAM" id="SSF51126">
    <property type="entry name" value="Pectin lyase-like"/>
    <property type="match status" value="1"/>
</dbReference>
<protein>
    <recommendedName>
        <fullName evidence="4">Parallel beta helix pectate lyase-like protein</fullName>
    </recommendedName>
</protein>
<keyword evidence="3" id="KW-1185">Reference proteome</keyword>
<name>A0A4R6Z7F2_9GAMM</name>
<evidence type="ECO:0000313" key="3">
    <source>
        <dbReference type="Proteomes" id="UP000295293"/>
    </source>
</evidence>
<reference evidence="2 3" key="1">
    <citation type="submission" date="2019-03" db="EMBL/GenBank/DDBJ databases">
        <title>Genomic Encyclopedia of Type Strains, Phase IV (KMG-IV): sequencing the most valuable type-strain genomes for metagenomic binning, comparative biology and taxonomic classification.</title>
        <authorList>
            <person name="Goeker M."/>
        </authorList>
    </citation>
    <scope>NUCLEOTIDE SEQUENCE [LARGE SCALE GENOMIC DNA]</scope>
    <source>
        <strain evidence="2 3">DSM 21667</strain>
    </source>
</reference>
<dbReference type="InterPro" id="IPR011050">
    <property type="entry name" value="Pectin_lyase_fold/virulence"/>
</dbReference>
<dbReference type="OrthoDB" id="7329412at2"/>
<evidence type="ECO:0008006" key="4">
    <source>
        <dbReference type="Google" id="ProtNLM"/>
    </source>
</evidence>
<dbReference type="EMBL" id="SNZH01000002">
    <property type="protein sequence ID" value="TDR47695.1"/>
    <property type="molecule type" value="Genomic_DNA"/>
</dbReference>